<dbReference type="EMBL" id="JALJOU010000004">
    <property type="protein sequence ID" value="KAK9843991.1"/>
    <property type="molecule type" value="Genomic_DNA"/>
</dbReference>
<feature type="region of interest" description="Disordered" evidence="1">
    <location>
        <begin position="105"/>
        <end position="128"/>
    </location>
</feature>
<dbReference type="Gene3D" id="2.20.25.110">
    <property type="entry name" value="S-adenosyl-L-methionine-dependent methyltransferases"/>
    <property type="match status" value="1"/>
</dbReference>
<sequence>MGKKFKAKRAAVQFARDNVQGLQEGRAREQYVEVHAPEAASDAGLDRHLLYQQAVQSPKGDISYLLSFYRQYIGSKRPEHLREDFCGTALICAVWCRGDRPRPEQSGDAEVDIAGMGPGTDPEGGSTGSLRAKPADIVCAMNFSVCLLHRRDEVQLYFSRVRRAISCEGGVFVMDLLGGHAAEAAVRMPRHNAVTGAAFVWEQERFDPVTRRIFCYISLRDPASRQVLWRAFRYHWRLWTHPELREMLLAAGFDDVRVWLRPMADANAAGSGNSSGSGSGSDPGDADFAEYVPAGGDAMDAAALARLARGWTAFVVGVVAPRRAGEVEP</sequence>
<name>A0AAW1SCY2_9CHLO</name>
<keyword evidence="3" id="KW-1185">Reference proteome</keyword>
<dbReference type="AlphaFoldDB" id="A0AAW1SCY2"/>
<protein>
    <recommendedName>
        <fullName evidence="4">Methyltransferase type 11 domain-containing protein</fullName>
    </recommendedName>
</protein>
<feature type="region of interest" description="Disordered" evidence="1">
    <location>
        <begin position="268"/>
        <end position="287"/>
    </location>
</feature>
<evidence type="ECO:0000313" key="3">
    <source>
        <dbReference type="Proteomes" id="UP001445335"/>
    </source>
</evidence>
<dbReference type="InterPro" id="IPR029063">
    <property type="entry name" value="SAM-dependent_MTases_sf"/>
</dbReference>
<proteinExistence type="predicted"/>
<reference evidence="2 3" key="1">
    <citation type="journal article" date="2024" name="Nat. Commun.">
        <title>Phylogenomics reveals the evolutionary origins of lichenization in chlorophyte algae.</title>
        <authorList>
            <person name="Puginier C."/>
            <person name="Libourel C."/>
            <person name="Otte J."/>
            <person name="Skaloud P."/>
            <person name="Haon M."/>
            <person name="Grisel S."/>
            <person name="Petersen M."/>
            <person name="Berrin J.G."/>
            <person name="Delaux P.M."/>
            <person name="Dal Grande F."/>
            <person name="Keller J."/>
        </authorList>
    </citation>
    <scope>NUCLEOTIDE SEQUENCE [LARGE SCALE GENOMIC DNA]</scope>
    <source>
        <strain evidence="2 3">SAG 245.80</strain>
    </source>
</reference>
<comment type="caution">
    <text evidence="2">The sequence shown here is derived from an EMBL/GenBank/DDBJ whole genome shotgun (WGS) entry which is preliminary data.</text>
</comment>
<accession>A0AAW1SCY2</accession>
<dbReference type="PANTHER" id="PTHR37211:SF1">
    <property type="entry name" value="EXPRESSED PROTEIN"/>
    <property type="match status" value="1"/>
</dbReference>
<dbReference type="Proteomes" id="UP001445335">
    <property type="component" value="Unassembled WGS sequence"/>
</dbReference>
<dbReference type="Gene3D" id="3.40.50.150">
    <property type="entry name" value="Vaccinia Virus protein VP39"/>
    <property type="match status" value="1"/>
</dbReference>
<evidence type="ECO:0000256" key="1">
    <source>
        <dbReference type="SAM" id="MobiDB-lite"/>
    </source>
</evidence>
<dbReference type="SUPFAM" id="SSF53335">
    <property type="entry name" value="S-adenosyl-L-methionine-dependent methyltransferases"/>
    <property type="match status" value="1"/>
</dbReference>
<organism evidence="2 3">
    <name type="scientific">Elliptochloris bilobata</name>
    <dbReference type="NCBI Taxonomy" id="381761"/>
    <lineage>
        <taxon>Eukaryota</taxon>
        <taxon>Viridiplantae</taxon>
        <taxon>Chlorophyta</taxon>
        <taxon>core chlorophytes</taxon>
        <taxon>Trebouxiophyceae</taxon>
        <taxon>Trebouxiophyceae incertae sedis</taxon>
        <taxon>Elliptochloris clade</taxon>
        <taxon>Elliptochloris</taxon>
    </lineage>
</organism>
<gene>
    <name evidence="2" type="ORF">WJX81_001191</name>
</gene>
<evidence type="ECO:0000313" key="2">
    <source>
        <dbReference type="EMBL" id="KAK9843991.1"/>
    </source>
</evidence>
<evidence type="ECO:0008006" key="4">
    <source>
        <dbReference type="Google" id="ProtNLM"/>
    </source>
</evidence>
<dbReference type="PANTHER" id="PTHR37211">
    <property type="entry name" value="EXPRESSED PROTEIN"/>
    <property type="match status" value="1"/>
</dbReference>